<keyword evidence="10" id="KW-1185">Reference proteome</keyword>
<evidence type="ECO:0000256" key="5">
    <source>
        <dbReference type="ARBA" id="ARBA00022989"/>
    </source>
</evidence>
<evidence type="ECO:0000256" key="7">
    <source>
        <dbReference type="ARBA" id="ARBA00023136"/>
    </source>
</evidence>
<evidence type="ECO:0000256" key="3">
    <source>
        <dbReference type="ARBA" id="ARBA00022475"/>
    </source>
</evidence>
<keyword evidence="2" id="KW-0813">Transport</keyword>
<keyword evidence="4 8" id="KW-0812">Transmembrane</keyword>
<dbReference type="EMBL" id="BSUZ01000001">
    <property type="protein sequence ID" value="GMA87808.1"/>
    <property type="molecule type" value="Genomic_DNA"/>
</dbReference>
<keyword evidence="6" id="KW-0406">Ion transport</keyword>
<evidence type="ECO:0000256" key="2">
    <source>
        <dbReference type="ARBA" id="ARBA00022448"/>
    </source>
</evidence>
<reference evidence="10" key="1">
    <citation type="journal article" date="2019" name="Int. J. Syst. Evol. Microbiol.">
        <title>The Global Catalogue of Microorganisms (GCM) 10K type strain sequencing project: providing services to taxonomists for standard genome sequencing and annotation.</title>
        <authorList>
            <consortium name="The Broad Institute Genomics Platform"/>
            <consortium name="The Broad Institute Genome Sequencing Center for Infectious Disease"/>
            <person name="Wu L."/>
            <person name="Ma J."/>
        </authorList>
    </citation>
    <scope>NUCLEOTIDE SEQUENCE [LARGE SCALE GENOMIC DNA]</scope>
    <source>
        <strain evidence="10">NBRC 108730</strain>
    </source>
</reference>
<organism evidence="9 10">
    <name type="scientific">Angustibacter aerolatus</name>
    <dbReference type="NCBI Taxonomy" id="1162965"/>
    <lineage>
        <taxon>Bacteria</taxon>
        <taxon>Bacillati</taxon>
        <taxon>Actinomycetota</taxon>
        <taxon>Actinomycetes</taxon>
        <taxon>Kineosporiales</taxon>
        <taxon>Kineosporiaceae</taxon>
    </lineage>
</organism>
<evidence type="ECO:0000256" key="4">
    <source>
        <dbReference type="ARBA" id="ARBA00022692"/>
    </source>
</evidence>
<accession>A0ABQ6JHX4</accession>
<evidence type="ECO:0000256" key="8">
    <source>
        <dbReference type="SAM" id="Phobius"/>
    </source>
</evidence>
<keyword evidence="7 8" id="KW-0472">Membrane</keyword>
<comment type="caution">
    <text evidence="9">The sequence shown here is derived from an EMBL/GenBank/DDBJ whole genome shotgun (WGS) entry which is preliminary data.</text>
</comment>
<feature type="transmembrane region" description="Helical" evidence="8">
    <location>
        <begin position="65"/>
        <end position="89"/>
    </location>
</feature>
<dbReference type="Pfam" id="PF02386">
    <property type="entry name" value="TrkH"/>
    <property type="match status" value="1"/>
</dbReference>
<evidence type="ECO:0000256" key="6">
    <source>
        <dbReference type="ARBA" id="ARBA00023065"/>
    </source>
</evidence>
<evidence type="ECO:0000256" key="1">
    <source>
        <dbReference type="ARBA" id="ARBA00004651"/>
    </source>
</evidence>
<proteinExistence type="predicted"/>
<comment type="subcellular location">
    <subcellularLocation>
        <location evidence="1">Cell membrane</location>
        <topology evidence="1">Multi-pass membrane protein</topology>
    </subcellularLocation>
</comment>
<dbReference type="InterPro" id="IPR003445">
    <property type="entry name" value="Cat_transpt"/>
</dbReference>
<gene>
    <name evidence="9" type="ORF">GCM10025868_30580</name>
</gene>
<protein>
    <submittedName>
        <fullName evidence="9">Uncharacterized protein</fullName>
    </submittedName>
</protein>
<feature type="transmembrane region" description="Helical" evidence="8">
    <location>
        <begin position="16"/>
        <end position="44"/>
    </location>
</feature>
<dbReference type="PANTHER" id="PTHR32024">
    <property type="entry name" value="TRK SYSTEM POTASSIUM UPTAKE PROTEIN TRKG-RELATED"/>
    <property type="match status" value="1"/>
</dbReference>
<sequence>MDVGDMREPTWLLHDALMFVGGGSASTAGGIKVGTFAVLVLAAVAEARGDRDVEVFGRRVPPGSLRLAVTVLLAGATLVLVSTIALLAITGRTLDVVLFEVISAFSTCGLSTGLTAEPPDSGKYLLTALMFLGRTGTMTLAAALALRERRRVIRLPEERPVVG</sequence>
<feature type="transmembrane region" description="Helical" evidence="8">
    <location>
        <begin position="124"/>
        <end position="146"/>
    </location>
</feature>
<name>A0ABQ6JHX4_9ACTN</name>
<dbReference type="Proteomes" id="UP001157017">
    <property type="component" value="Unassembled WGS sequence"/>
</dbReference>
<evidence type="ECO:0000313" key="10">
    <source>
        <dbReference type="Proteomes" id="UP001157017"/>
    </source>
</evidence>
<dbReference type="PANTHER" id="PTHR32024:SF1">
    <property type="entry name" value="KTR SYSTEM POTASSIUM UPTAKE PROTEIN B"/>
    <property type="match status" value="1"/>
</dbReference>
<evidence type="ECO:0000313" key="9">
    <source>
        <dbReference type="EMBL" id="GMA87808.1"/>
    </source>
</evidence>
<keyword evidence="3" id="KW-1003">Cell membrane</keyword>
<keyword evidence="5 8" id="KW-1133">Transmembrane helix</keyword>